<dbReference type="EMBL" id="UZAJ01009545">
    <property type="protein sequence ID" value="VDO55659.1"/>
    <property type="molecule type" value="Genomic_DNA"/>
</dbReference>
<dbReference type="STRING" id="387005.A0A183HLS8"/>
<keyword evidence="1" id="KW-0472">Membrane</keyword>
<dbReference type="SUPFAM" id="SSF103473">
    <property type="entry name" value="MFS general substrate transporter"/>
    <property type="match status" value="1"/>
</dbReference>
<dbReference type="Pfam" id="PF07690">
    <property type="entry name" value="MFS_1"/>
    <property type="match status" value="1"/>
</dbReference>
<organism evidence="4">
    <name type="scientific">Onchocerca flexuosa</name>
    <dbReference type="NCBI Taxonomy" id="387005"/>
    <lineage>
        <taxon>Eukaryota</taxon>
        <taxon>Metazoa</taxon>
        <taxon>Ecdysozoa</taxon>
        <taxon>Nematoda</taxon>
        <taxon>Chromadorea</taxon>
        <taxon>Rhabditida</taxon>
        <taxon>Spirurina</taxon>
        <taxon>Spiruromorpha</taxon>
        <taxon>Filarioidea</taxon>
        <taxon>Onchocercidae</taxon>
        <taxon>Onchocerca</taxon>
    </lineage>
</organism>
<dbReference type="GO" id="GO:0022857">
    <property type="term" value="F:transmembrane transporter activity"/>
    <property type="evidence" value="ECO:0007669"/>
    <property type="project" value="InterPro"/>
</dbReference>
<dbReference type="GO" id="GO:0016020">
    <property type="term" value="C:membrane"/>
    <property type="evidence" value="ECO:0007669"/>
    <property type="project" value="TreeGrafter"/>
</dbReference>
<accession>A0A183HLS8</accession>
<proteinExistence type="predicted"/>
<protein>
    <submittedName>
        <fullName evidence="4">MFS domain-containing protein</fullName>
    </submittedName>
</protein>
<evidence type="ECO:0000313" key="4">
    <source>
        <dbReference type="WBParaSite" id="OFLC_0000843901-mRNA-1"/>
    </source>
</evidence>
<dbReference type="InterPro" id="IPR011701">
    <property type="entry name" value="MFS"/>
</dbReference>
<dbReference type="WBParaSite" id="OFLC_0000843901-mRNA-1">
    <property type="protein sequence ID" value="OFLC_0000843901-mRNA-1"/>
    <property type="gene ID" value="OFLC_0000843901"/>
</dbReference>
<keyword evidence="1" id="KW-1133">Transmembrane helix</keyword>
<reference evidence="4" key="1">
    <citation type="submission" date="2016-06" db="UniProtKB">
        <authorList>
            <consortium name="WormBaseParasite"/>
        </authorList>
    </citation>
    <scope>IDENTIFICATION</scope>
</reference>
<reference evidence="2 3" key="2">
    <citation type="submission" date="2018-11" db="EMBL/GenBank/DDBJ databases">
        <authorList>
            <consortium name="Pathogen Informatics"/>
        </authorList>
    </citation>
    <scope>NUCLEOTIDE SEQUENCE [LARGE SCALE GENOMIC DNA]</scope>
</reference>
<evidence type="ECO:0000256" key="1">
    <source>
        <dbReference type="SAM" id="Phobius"/>
    </source>
</evidence>
<feature type="transmembrane region" description="Helical" evidence="1">
    <location>
        <begin position="20"/>
        <end position="41"/>
    </location>
</feature>
<dbReference type="Proteomes" id="UP000267606">
    <property type="component" value="Unassembled WGS sequence"/>
</dbReference>
<dbReference type="PANTHER" id="PTHR45757">
    <property type="entry name" value="PROTEIN CBG23364-RELATED"/>
    <property type="match status" value="1"/>
</dbReference>
<dbReference type="InterPro" id="IPR036259">
    <property type="entry name" value="MFS_trans_sf"/>
</dbReference>
<dbReference type="AlphaFoldDB" id="A0A183HLS8"/>
<sequence>MIYILIRYVPYNRTYFGLRVIFFASGMLTAIATMLVPIAVAQDSIIYFVILRICQGISFTICMPTTGAVTANWASLKQNGLFISTLVSFGQLAAVFTMATSGKVRESLIKIYRLSKDQRSNIKCF</sequence>
<feature type="transmembrane region" description="Helical" evidence="1">
    <location>
        <begin position="53"/>
        <end position="74"/>
    </location>
</feature>
<dbReference type="PANTHER" id="PTHR45757:SF33">
    <property type="entry name" value="MAJOR FACILITATOR SUPERFAMILY (MFS) PROFILE DOMAIN-CONTAINING PROTEIN"/>
    <property type="match status" value="1"/>
</dbReference>
<keyword evidence="1" id="KW-0812">Transmembrane</keyword>
<keyword evidence="3" id="KW-1185">Reference proteome</keyword>
<feature type="transmembrane region" description="Helical" evidence="1">
    <location>
        <begin position="80"/>
        <end position="100"/>
    </location>
</feature>
<evidence type="ECO:0000313" key="3">
    <source>
        <dbReference type="Proteomes" id="UP000267606"/>
    </source>
</evidence>
<name>A0A183HLS8_9BILA</name>
<evidence type="ECO:0000313" key="2">
    <source>
        <dbReference type="EMBL" id="VDO55659.1"/>
    </source>
</evidence>
<dbReference type="Gene3D" id="1.20.1250.20">
    <property type="entry name" value="MFS general substrate transporter like domains"/>
    <property type="match status" value="1"/>
</dbReference>
<gene>
    <name evidence="2" type="ORF">OFLC_LOCUS8440</name>
</gene>